<name>A0ABV8SZ18_9GAMM</name>
<sequence>MSYTLQVIVGASDMVEICRSEGLAYVALTDRLALVPLNLALRERFDIPNLPLTDEDEEPVLPESLGALGRKLSKDGTVAYLEAQFFGGAGSQAHVLFRQGTMIGEPVVAGDAINQALRQFGVQSSSGADEFDGVGLGRHRHTDRWLTDRK</sequence>
<keyword evidence="2" id="KW-1185">Reference proteome</keyword>
<dbReference type="Proteomes" id="UP001595904">
    <property type="component" value="Unassembled WGS sequence"/>
</dbReference>
<reference evidence="2" key="1">
    <citation type="journal article" date="2019" name="Int. J. Syst. Evol. Microbiol.">
        <title>The Global Catalogue of Microorganisms (GCM) 10K type strain sequencing project: providing services to taxonomists for standard genome sequencing and annotation.</title>
        <authorList>
            <consortium name="The Broad Institute Genomics Platform"/>
            <consortium name="The Broad Institute Genome Sequencing Center for Infectious Disease"/>
            <person name="Wu L."/>
            <person name="Ma J."/>
        </authorList>
    </citation>
    <scope>NUCLEOTIDE SEQUENCE [LARGE SCALE GENOMIC DNA]</scope>
    <source>
        <strain evidence="2">CGMCC 1.10759</strain>
    </source>
</reference>
<comment type="caution">
    <text evidence="1">The sequence shown here is derived from an EMBL/GenBank/DDBJ whole genome shotgun (WGS) entry which is preliminary data.</text>
</comment>
<dbReference type="RefSeq" id="WP_380601746.1">
    <property type="nucleotide sequence ID" value="NZ_JBHSDU010000014.1"/>
</dbReference>
<evidence type="ECO:0000313" key="1">
    <source>
        <dbReference type="EMBL" id="MFC4312395.1"/>
    </source>
</evidence>
<accession>A0ABV8SZ18</accession>
<proteinExistence type="predicted"/>
<gene>
    <name evidence="1" type="ORF">ACFPN2_25150</name>
</gene>
<organism evidence="1 2">
    <name type="scientific">Steroidobacter flavus</name>
    <dbReference type="NCBI Taxonomy" id="1842136"/>
    <lineage>
        <taxon>Bacteria</taxon>
        <taxon>Pseudomonadati</taxon>
        <taxon>Pseudomonadota</taxon>
        <taxon>Gammaproteobacteria</taxon>
        <taxon>Steroidobacterales</taxon>
        <taxon>Steroidobacteraceae</taxon>
        <taxon>Steroidobacter</taxon>
    </lineage>
</organism>
<protein>
    <submittedName>
        <fullName evidence="1">Uncharacterized protein</fullName>
    </submittedName>
</protein>
<evidence type="ECO:0000313" key="2">
    <source>
        <dbReference type="Proteomes" id="UP001595904"/>
    </source>
</evidence>
<dbReference type="EMBL" id="JBHSDU010000014">
    <property type="protein sequence ID" value="MFC4312395.1"/>
    <property type="molecule type" value="Genomic_DNA"/>
</dbReference>